<proteinExistence type="predicted"/>
<dbReference type="PANTHER" id="PTHR47331">
    <property type="entry name" value="PHD-TYPE DOMAIN-CONTAINING PROTEIN"/>
    <property type="match status" value="1"/>
</dbReference>
<dbReference type="OrthoDB" id="6092865at2759"/>
<dbReference type="InterPro" id="IPR036397">
    <property type="entry name" value="RNaseH_sf"/>
</dbReference>
<evidence type="ECO:0000313" key="1">
    <source>
        <dbReference type="EMBL" id="CAC5360971.1"/>
    </source>
</evidence>
<dbReference type="Gene3D" id="3.30.420.10">
    <property type="entry name" value="Ribonuclease H-like superfamily/Ribonuclease H"/>
    <property type="match status" value="1"/>
</dbReference>
<gene>
    <name evidence="1" type="ORF">MCOR_3265</name>
</gene>
<dbReference type="InterPro" id="IPR012337">
    <property type="entry name" value="RNaseH-like_sf"/>
</dbReference>
<dbReference type="AlphaFoldDB" id="A0A6J8A4J0"/>
<protein>
    <recommendedName>
        <fullName evidence="3">Integrase catalytic domain-containing protein</fullName>
    </recommendedName>
</protein>
<dbReference type="SUPFAM" id="SSF53098">
    <property type="entry name" value="Ribonuclease H-like"/>
    <property type="match status" value="1"/>
</dbReference>
<keyword evidence="2" id="KW-1185">Reference proteome</keyword>
<organism evidence="1 2">
    <name type="scientific">Mytilus coruscus</name>
    <name type="common">Sea mussel</name>
    <dbReference type="NCBI Taxonomy" id="42192"/>
    <lineage>
        <taxon>Eukaryota</taxon>
        <taxon>Metazoa</taxon>
        <taxon>Spiralia</taxon>
        <taxon>Lophotrochozoa</taxon>
        <taxon>Mollusca</taxon>
        <taxon>Bivalvia</taxon>
        <taxon>Autobranchia</taxon>
        <taxon>Pteriomorphia</taxon>
        <taxon>Mytilida</taxon>
        <taxon>Mytiloidea</taxon>
        <taxon>Mytilidae</taxon>
        <taxon>Mytilinae</taxon>
        <taxon>Mytilus</taxon>
    </lineage>
</organism>
<dbReference type="EMBL" id="CACVKT020000574">
    <property type="protein sequence ID" value="CAC5360971.1"/>
    <property type="molecule type" value="Genomic_DNA"/>
</dbReference>
<accession>A0A6J8A4J0</accession>
<dbReference type="Proteomes" id="UP000507470">
    <property type="component" value="Unassembled WGS sequence"/>
</dbReference>
<dbReference type="GO" id="GO:0003676">
    <property type="term" value="F:nucleic acid binding"/>
    <property type="evidence" value="ECO:0007669"/>
    <property type="project" value="InterPro"/>
</dbReference>
<reference evidence="1 2" key="1">
    <citation type="submission" date="2020-06" db="EMBL/GenBank/DDBJ databases">
        <authorList>
            <person name="Li R."/>
            <person name="Bekaert M."/>
        </authorList>
    </citation>
    <scope>NUCLEOTIDE SEQUENCE [LARGE SCALE GENOMIC DNA]</scope>
    <source>
        <strain evidence="2">wild</strain>
    </source>
</reference>
<evidence type="ECO:0000313" key="2">
    <source>
        <dbReference type="Proteomes" id="UP000507470"/>
    </source>
</evidence>
<sequence>MISDNASTCKSSAAEISQIFKSETVHGKLSGFGTVWKFIPNRVPWYGGWWERLIRHTKTSLKKILGRARIDLDMLHTVVECTDIEFTLNNRPLTYICTDEKDPKPLTPSHLLYGRRLKTLPYPSNDQSELKDSRKTLYCAYVLKRNKQQQELLQHFRTGWKKEYLTSLREFYRASGNNLQRIKTGDS</sequence>
<name>A0A6J8A4J0_MYTCO</name>
<evidence type="ECO:0008006" key="3">
    <source>
        <dbReference type="Google" id="ProtNLM"/>
    </source>
</evidence>